<dbReference type="Gene3D" id="2.40.50.140">
    <property type="entry name" value="Nucleic acid-binding proteins"/>
    <property type="match status" value="1"/>
</dbReference>
<dbReference type="AlphaFoldDB" id="A0A0U4PA60"/>
<dbReference type="HAMAP" id="MF_00201">
    <property type="entry name" value="RecO"/>
    <property type="match status" value="1"/>
</dbReference>
<dbReference type="Proteomes" id="UP000540056">
    <property type="component" value="Unassembled WGS sequence"/>
</dbReference>
<dbReference type="InterPro" id="IPR037278">
    <property type="entry name" value="ARFGAP/RecO"/>
</dbReference>
<dbReference type="GO" id="GO:0043590">
    <property type="term" value="C:bacterial nucleoid"/>
    <property type="evidence" value="ECO:0007669"/>
    <property type="project" value="TreeGrafter"/>
</dbReference>
<keyword evidence="3 7" id="KW-0227">DNA damage</keyword>
<dbReference type="InterPro" id="IPR003717">
    <property type="entry name" value="RecO"/>
</dbReference>
<evidence type="ECO:0000256" key="6">
    <source>
        <dbReference type="ARBA" id="ARBA00033409"/>
    </source>
</evidence>
<evidence type="ECO:0000313" key="14">
    <source>
        <dbReference type="Proteomes" id="UP001164714"/>
    </source>
</evidence>
<reference evidence="10 13" key="3">
    <citation type="submission" date="2020-07" db="EMBL/GenBank/DDBJ databases">
        <title>Draft Genome Sequences of Lactobacillales Isolated from the International Space Station.</title>
        <authorList>
            <person name="Bharadwaj A.R."/>
            <person name="Singh N.K."/>
            <person name="Wood J.M."/>
            <person name="Debieu M."/>
            <person name="O'Hara N.B."/>
            <person name="Karouia F."/>
            <person name="Mason C.E."/>
            <person name="Venkateswaran K."/>
        </authorList>
    </citation>
    <scope>NUCLEOTIDE SEQUENCE [LARGE SCALE GENOMIC DNA]</scope>
    <source>
        <strain evidence="10 13">151250015-1-258-55</strain>
    </source>
</reference>
<dbReference type="Pfam" id="PF02565">
    <property type="entry name" value="RecO_C"/>
    <property type="match status" value="1"/>
</dbReference>
<reference evidence="12" key="2">
    <citation type="submission" date="2016-01" db="EMBL/GenBank/DDBJ databases">
        <title>Six Aerococcus type strain genome sequencing and assembly using PacBio and Illumina Hiseq.</title>
        <authorList>
            <person name="Carkaci D."/>
            <person name="Dargis R."/>
            <person name="Nielsen X.C."/>
            <person name="Skovgaard O."/>
            <person name="Fuursted K."/>
            <person name="Christensen J.J."/>
        </authorList>
    </citation>
    <scope>NUCLEOTIDE SEQUENCE [LARGE SCALE GENOMIC DNA]</scope>
    <source>
        <strain evidence="12">CCUG28094</strain>
    </source>
</reference>
<dbReference type="NCBIfam" id="TIGR00613">
    <property type="entry name" value="reco"/>
    <property type="match status" value="1"/>
</dbReference>
<comment type="function">
    <text evidence="7">Involved in DNA repair and RecF pathway recombination.</text>
</comment>
<dbReference type="EMBL" id="CP114063">
    <property type="protein sequence ID" value="WAT25391.1"/>
    <property type="molecule type" value="Genomic_DNA"/>
</dbReference>
<evidence type="ECO:0000259" key="8">
    <source>
        <dbReference type="Pfam" id="PF11967"/>
    </source>
</evidence>
<dbReference type="GO" id="GO:0006302">
    <property type="term" value="P:double-strand break repair"/>
    <property type="evidence" value="ECO:0007669"/>
    <property type="project" value="TreeGrafter"/>
</dbReference>
<dbReference type="InterPro" id="IPR042242">
    <property type="entry name" value="RecO_C"/>
</dbReference>
<evidence type="ECO:0000313" key="9">
    <source>
        <dbReference type="EMBL" id="AMB98323.1"/>
    </source>
</evidence>
<evidence type="ECO:0000313" key="11">
    <source>
        <dbReference type="EMBL" id="WAT25391.1"/>
    </source>
</evidence>
<evidence type="ECO:0000313" key="10">
    <source>
        <dbReference type="EMBL" id="MBA5745801.1"/>
    </source>
</evidence>
<evidence type="ECO:0000256" key="4">
    <source>
        <dbReference type="ARBA" id="ARBA00023172"/>
    </source>
</evidence>
<dbReference type="GeneID" id="92867681"/>
<dbReference type="RefSeq" id="WP_026466015.1">
    <property type="nucleotide sequence ID" value="NZ_CP013988.1"/>
</dbReference>
<proteinExistence type="inferred from homology"/>
<feature type="domain" description="DNA replication/recombination mediator RecO N-terminal" evidence="8">
    <location>
        <begin position="7"/>
        <end position="76"/>
    </location>
</feature>
<evidence type="ECO:0000256" key="1">
    <source>
        <dbReference type="ARBA" id="ARBA00007452"/>
    </source>
</evidence>
<organism evidence="11 14">
    <name type="scientific">Aerococcus urinaeequi</name>
    <dbReference type="NCBI Taxonomy" id="51665"/>
    <lineage>
        <taxon>Bacteria</taxon>
        <taxon>Bacillati</taxon>
        <taxon>Bacillota</taxon>
        <taxon>Bacilli</taxon>
        <taxon>Lactobacillales</taxon>
        <taxon>Aerococcaceae</taxon>
        <taxon>Aerococcus</taxon>
    </lineage>
</organism>
<accession>A0A0U4PA60</accession>
<evidence type="ECO:0000256" key="5">
    <source>
        <dbReference type="ARBA" id="ARBA00023204"/>
    </source>
</evidence>
<dbReference type="Pfam" id="PF11967">
    <property type="entry name" value="RecO_N"/>
    <property type="match status" value="1"/>
</dbReference>
<dbReference type="OrthoDB" id="9797083at2"/>
<gene>
    <name evidence="7 11" type="primary">recO</name>
    <name evidence="9" type="ORF">AWM74_08910</name>
    <name evidence="10" type="ORF">H3232_01035</name>
    <name evidence="11" type="ORF">OZ415_04840</name>
</gene>
<dbReference type="GO" id="GO:0006310">
    <property type="term" value="P:DNA recombination"/>
    <property type="evidence" value="ECO:0007669"/>
    <property type="project" value="UniProtKB-UniRule"/>
</dbReference>
<keyword evidence="5 7" id="KW-0234">DNA repair</keyword>
<dbReference type="KEGG" id="aui:APT62_05080"/>
<dbReference type="EMBL" id="CP014162">
    <property type="protein sequence ID" value="AMB98323.1"/>
    <property type="molecule type" value="Genomic_DNA"/>
</dbReference>
<reference evidence="11" key="4">
    <citation type="submission" date="2022-12" db="EMBL/GenBank/DDBJ databases">
        <title>Whole genome sequence analysis of a duck derived balloon bacteium Aerococcus urinaeequi henan2020.</title>
        <authorList>
            <person name="Zhang H."/>
            <person name="Qiao H.X."/>
            <person name="Bian C.Z."/>
            <person name="Shu J.C."/>
        </authorList>
    </citation>
    <scope>NUCLEOTIDE SEQUENCE</scope>
    <source>
        <strain evidence="11">2020-HN-1</strain>
    </source>
</reference>
<keyword evidence="13" id="KW-1185">Reference proteome</keyword>
<name>A0A0U4PA60_9LACT</name>
<evidence type="ECO:0000256" key="3">
    <source>
        <dbReference type="ARBA" id="ARBA00022763"/>
    </source>
</evidence>
<dbReference type="PANTHER" id="PTHR33991:SF1">
    <property type="entry name" value="DNA REPAIR PROTEIN RECO"/>
    <property type="match status" value="1"/>
</dbReference>
<dbReference type="Gene3D" id="1.20.1440.120">
    <property type="entry name" value="Recombination protein O, C-terminal domain"/>
    <property type="match status" value="1"/>
</dbReference>
<evidence type="ECO:0000313" key="13">
    <source>
        <dbReference type="Proteomes" id="UP000540056"/>
    </source>
</evidence>
<sequence>MRKDHYARFDGIVLFTRKYKEKDLLIKIFTKEFGKRMFFIKNIQRQNNGLREIAFPYMRASFVGTINDKGFSFLNDTDDVLFPKATISNIQANAYAAYMTGLTDAAFEDFIEEDKVFNLLWQGLGKIEAGVDPSVVANIFEIQLLPKFGVGPNFRSCAICGRDQGRFDYSMQYAGVLCEQHFHMDDRRLHWSPRASHFIRLFSQIPYDKLGQVDLQATTKTEIRQALDDLYEEYVGIHLKSKHFISQMETFVNPLDDKREKKYDNS</sequence>
<evidence type="ECO:0000256" key="7">
    <source>
        <dbReference type="HAMAP-Rule" id="MF_00201"/>
    </source>
</evidence>
<dbReference type="SUPFAM" id="SSF57863">
    <property type="entry name" value="ArfGap/RecO-like zinc finger"/>
    <property type="match status" value="1"/>
</dbReference>
<evidence type="ECO:0000256" key="2">
    <source>
        <dbReference type="ARBA" id="ARBA00021310"/>
    </source>
</evidence>
<dbReference type="InterPro" id="IPR022572">
    <property type="entry name" value="DNA_rep/recomb_RecO_N"/>
</dbReference>
<protein>
    <recommendedName>
        <fullName evidence="2 7">DNA repair protein RecO</fullName>
    </recommendedName>
    <alternativeName>
        <fullName evidence="6 7">Recombination protein O</fullName>
    </alternativeName>
</protein>
<evidence type="ECO:0000313" key="12">
    <source>
        <dbReference type="Proteomes" id="UP000067698"/>
    </source>
</evidence>
<dbReference type="SUPFAM" id="SSF50249">
    <property type="entry name" value="Nucleic acid-binding proteins"/>
    <property type="match status" value="1"/>
</dbReference>
<dbReference type="PANTHER" id="PTHR33991">
    <property type="entry name" value="DNA REPAIR PROTEIN RECO"/>
    <property type="match status" value="1"/>
</dbReference>
<keyword evidence="4 7" id="KW-0233">DNA recombination</keyword>
<dbReference type="Proteomes" id="UP001164714">
    <property type="component" value="Chromosome"/>
</dbReference>
<dbReference type="Proteomes" id="UP000067698">
    <property type="component" value="Chromosome"/>
</dbReference>
<dbReference type="InterPro" id="IPR012340">
    <property type="entry name" value="NA-bd_OB-fold"/>
</dbReference>
<comment type="similarity">
    <text evidence="1 7">Belongs to the RecO family.</text>
</comment>
<dbReference type="EMBL" id="JACGAN010000001">
    <property type="protein sequence ID" value="MBA5745801.1"/>
    <property type="molecule type" value="Genomic_DNA"/>
</dbReference>
<reference evidence="9 12" key="1">
    <citation type="journal article" date="2016" name="Genome Announc.">
        <title>Complete Genome Sequences of Aerococcus christensenii CCUG 28831T, Aerococcus sanguinicola CCUG 43001T, Aerococcus urinae CCUG 36881T, Aerococcus urinaeequi CCUG 28094T, Aerococcus urinaehominis CCUG 42038 BT, and Aerococcus viridans CCUG 4311T.</title>
        <authorList>
            <person name="Carkaci D."/>
            <person name="Dargis R."/>
            <person name="Nielsen X.C."/>
            <person name="Skovgaard O."/>
            <person name="Fuursted K."/>
            <person name="Christensen J.J."/>
        </authorList>
    </citation>
    <scope>NUCLEOTIDE SEQUENCE [LARGE SCALE GENOMIC DNA]</scope>
    <source>
        <strain evidence="9 12">CCUG28094</strain>
    </source>
</reference>